<organism evidence="4 5">
    <name type="scientific">Paucilactobacillus hokkaidonensis JCM 18461</name>
    <dbReference type="NCBI Taxonomy" id="1291742"/>
    <lineage>
        <taxon>Bacteria</taxon>
        <taxon>Bacillati</taxon>
        <taxon>Bacillota</taxon>
        <taxon>Bacilli</taxon>
        <taxon>Lactobacillales</taxon>
        <taxon>Lactobacillaceae</taxon>
        <taxon>Paucilactobacillus</taxon>
    </lineage>
</organism>
<dbReference type="AlphaFoldDB" id="A0A0A1H0U3"/>
<evidence type="ECO:0000256" key="2">
    <source>
        <dbReference type="PROSITE-ProRule" id="PRU00335"/>
    </source>
</evidence>
<dbReference type="PRINTS" id="PR00455">
    <property type="entry name" value="HTHTETR"/>
</dbReference>
<keyword evidence="1 2" id="KW-0238">DNA-binding</keyword>
<dbReference type="InterPro" id="IPR009057">
    <property type="entry name" value="Homeodomain-like_sf"/>
</dbReference>
<dbReference type="Gene3D" id="1.10.357.10">
    <property type="entry name" value="Tetracycline Repressor, domain 2"/>
    <property type="match status" value="1"/>
</dbReference>
<sequence>MKIKDENKRQQILTATASIITHEGAAAVSTTKVAKQVGIGQSSLYTYFTNKQALLSAVFAQEQQKLASLIIGAGVADDTLTIKARLMRYAQTMVKFAIANPDSLVIIEQIKFLPDFNGPSLNDPQNPIVQLFQMAIDAGALPKIDASLYIASIFAVALRHGENIQQQQYTEKDVTLSQVLRLIYGADFIE</sequence>
<dbReference type="RefSeq" id="WP_041094378.1">
    <property type="nucleotide sequence ID" value="NZ_AP014680.1"/>
</dbReference>
<gene>
    <name evidence="4" type="ORF">LOOC260_118200</name>
</gene>
<dbReference type="STRING" id="1291742.LOOC260_118200"/>
<dbReference type="Pfam" id="PF00440">
    <property type="entry name" value="TetR_N"/>
    <property type="match status" value="1"/>
</dbReference>
<dbReference type="KEGG" id="lho:LOOC260_118200"/>
<dbReference type="SUPFAM" id="SSF46689">
    <property type="entry name" value="Homeodomain-like"/>
    <property type="match status" value="1"/>
</dbReference>
<dbReference type="Proteomes" id="UP000031620">
    <property type="component" value="Chromosome"/>
</dbReference>
<evidence type="ECO:0000256" key="1">
    <source>
        <dbReference type="ARBA" id="ARBA00023125"/>
    </source>
</evidence>
<accession>A0A0A1H0U3</accession>
<name>A0A0A1H0U3_9LACO</name>
<feature type="DNA-binding region" description="H-T-H motif" evidence="2">
    <location>
        <begin position="29"/>
        <end position="48"/>
    </location>
</feature>
<dbReference type="InterPro" id="IPR050109">
    <property type="entry name" value="HTH-type_TetR-like_transc_reg"/>
</dbReference>
<protein>
    <submittedName>
        <fullName evidence="4">Transcriptional regulator</fullName>
    </submittedName>
</protein>
<dbReference type="InterPro" id="IPR001647">
    <property type="entry name" value="HTH_TetR"/>
</dbReference>
<evidence type="ECO:0000313" key="5">
    <source>
        <dbReference type="Proteomes" id="UP000031620"/>
    </source>
</evidence>
<proteinExistence type="predicted"/>
<reference evidence="4 5" key="1">
    <citation type="submission" date="2014-11" db="EMBL/GenBank/DDBJ databases">
        <title>Complete genome sequence and analysis of Lactobacillus hokkaidonensis LOOC260T.</title>
        <authorList>
            <person name="Tanizawa Y."/>
            <person name="Tohno M."/>
            <person name="Kaminuma E."/>
            <person name="Nakamura Y."/>
            <person name="Arita M."/>
        </authorList>
    </citation>
    <scope>NUCLEOTIDE SEQUENCE [LARGE SCALE GENOMIC DNA]</scope>
    <source>
        <strain evidence="4 5">LOOC260</strain>
    </source>
</reference>
<dbReference type="EMBL" id="AP014680">
    <property type="protein sequence ID" value="BAP86326.1"/>
    <property type="molecule type" value="Genomic_DNA"/>
</dbReference>
<evidence type="ECO:0000259" key="3">
    <source>
        <dbReference type="PROSITE" id="PS50977"/>
    </source>
</evidence>
<dbReference type="GO" id="GO:0006355">
    <property type="term" value="P:regulation of DNA-templated transcription"/>
    <property type="evidence" value="ECO:0007669"/>
    <property type="project" value="UniProtKB-ARBA"/>
</dbReference>
<dbReference type="HOGENOM" id="CLU_069356_12_9_9"/>
<dbReference type="PROSITE" id="PS50977">
    <property type="entry name" value="HTH_TETR_2"/>
    <property type="match status" value="1"/>
</dbReference>
<feature type="domain" description="HTH tetR-type" evidence="3">
    <location>
        <begin position="6"/>
        <end position="66"/>
    </location>
</feature>
<dbReference type="PANTHER" id="PTHR30055">
    <property type="entry name" value="HTH-TYPE TRANSCRIPTIONAL REGULATOR RUTR"/>
    <property type="match status" value="1"/>
</dbReference>
<evidence type="ECO:0000313" key="4">
    <source>
        <dbReference type="EMBL" id="BAP86326.1"/>
    </source>
</evidence>
<dbReference type="GO" id="GO:0003677">
    <property type="term" value="F:DNA binding"/>
    <property type="evidence" value="ECO:0007669"/>
    <property type="project" value="UniProtKB-UniRule"/>
</dbReference>